<dbReference type="EMBL" id="QICA01000003">
    <property type="protein sequence ID" value="RNL39369.1"/>
    <property type="molecule type" value="Genomic_DNA"/>
</dbReference>
<dbReference type="GO" id="GO:0046872">
    <property type="term" value="F:metal ion binding"/>
    <property type="evidence" value="ECO:0007669"/>
    <property type="project" value="UniProtKB-KW"/>
</dbReference>
<evidence type="ECO:0000256" key="4">
    <source>
        <dbReference type="ARBA" id="ARBA00023014"/>
    </source>
</evidence>
<dbReference type="AlphaFoldDB" id="A0A3N0AXT4"/>
<dbReference type="InterPro" id="IPR006963">
    <property type="entry name" value="Mopterin_OxRdtase_4Fe-4S_dom"/>
</dbReference>
<reference evidence="6 7" key="1">
    <citation type="journal article" date="2019" name="Microbiol. Resour. Announc.">
        <title>Draft Genome Sequences of Type Strains of Gordonibacter faecihominis, Paraeggerthella hongkongensis, Parvibacter caecicola,Slackia equolifaciens, Slackia faecicanis, and Slackia isoflavoniconvertens.</title>
        <authorList>
            <person name="Danylec N."/>
            <person name="Stoll D.A."/>
            <person name="Dotsch A."/>
            <person name="Huch M."/>
        </authorList>
    </citation>
    <scope>NUCLEOTIDE SEQUENCE [LARGE SCALE GENOMIC DNA]</scope>
    <source>
        <strain evidence="6 7">DSM 18785</strain>
    </source>
</reference>
<comment type="similarity">
    <text evidence="1">Belongs to the prokaryotic molybdopterin-containing oxidoreductase family.</text>
</comment>
<dbReference type="PANTHER" id="PTHR43742:SF6">
    <property type="entry name" value="OXIDOREDUCTASE YYAE-RELATED"/>
    <property type="match status" value="1"/>
</dbReference>
<organism evidence="6 7">
    <name type="scientific">Adlercreutzia equolifaciens subsp. celatus DSM 18785</name>
    <dbReference type="NCBI Taxonomy" id="1121021"/>
    <lineage>
        <taxon>Bacteria</taxon>
        <taxon>Bacillati</taxon>
        <taxon>Actinomycetota</taxon>
        <taxon>Coriobacteriia</taxon>
        <taxon>Eggerthellales</taxon>
        <taxon>Eggerthellaceae</taxon>
        <taxon>Adlercreutzia</taxon>
    </lineage>
</organism>
<dbReference type="Pfam" id="PF00384">
    <property type="entry name" value="Molybdopterin"/>
    <property type="match status" value="1"/>
</dbReference>
<dbReference type="Proteomes" id="UP000278327">
    <property type="component" value="Unassembled WGS sequence"/>
</dbReference>
<dbReference type="InterPro" id="IPR050612">
    <property type="entry name" value="Prok_Mopterin_Oxidored"/>
</dbReference>
<accession>A0A3N0AXT4</accession>
<feature type="domain" description="4Fe-4S Mo/W bis-MGD-type" evidence="5">
    <location>
        <begin position="39"/>
        <end position="96"/>
    </location>
</feature>
<proteinExistence type="inferred from homology"/>
<sequence length="800" mass="89396">MGAKTTAAPAIKLDTLSDVNDLGKPWKFDDEDTGLHVTRSCVWSPPGCHPVGCGVKLYVDDDGKLVKVEGDENHPVTQGRLCMRCIALKDYIYNPSRVTKPMKRDRKYRGQADKWEECSMDEALSLIEENYWKTVKEHGFESVLVYTGTGRDGGVTSGSNLASMVFNTPNYCYTQSGYACYLPRMAASVYCSGIAYTEVDYAGTLEKRYDDPEYKVPEVIVLWGKEPLASNPDGLFGHAIIDMMKRGSKIIAVDPRVTWIANKADYHLRIRPGTDTALGMAMLDVIIKEKLYDEEFVDQYCYGFKEFAERCATMPPSKAAEICGVDEEDIIGAARMYAKADPATISWGLAVDQKTNGLQNGQVIVALTAITGNIDKPGGQLVAGAGTSVTGGENEDAEMMALARVEDPELHMKMIGMEEYPGYCGFCNNSHADLTLRALETDKPYPVRFAMLQNCNFAANSTAEPDRWIKASAEALDFCFALDCFITPSVQCAADVIIPLATTAETPTVVSVNYGATPVYRGFQNPAIKVGDCMGNAEFAYVMGSRLWPEKFENWGIHSTEDFLSHVWLGKEKFEDLAPTVLNQYDHEYFKYKKGKMRPDGGLGFATPSGRIELWSQAYEQFGDDPLPYYEEPHYSPYSDSEYMLPAYKEMYPFVLTTGARTYSFFHSENRQVPVLREINPDPIFEINPEDAKKKGVTDGMWVRVFNMFGECYLKAHLTPKVKPGVVHAQHGWWFPEEDGEAPHLFGTLRSQINNLIPNFHVGVIGFGAPFKSMICDFEPTDKNFDTDMQMIQEKFGRLD</sequence>
<dbReference type="PANTHER" id="PTHR43742">
    <property type="entry name" value="TRIMETHYLAMINE-N-OXIDE REDUCTASE"/>
    <property type="match status" value="1"/>
</dbReference>
<dbReference type="SUPFAM" id="SSF50692">
    <property type="entry name" value="ADC-like"/>
    <property type="match status" value="1"/>
</dbReference>
<dbReference type="InterPro" id="IPR037949">
    <property type="entry name" value="MopB_CT_Acetylene-hydratase"/>
</dbReference>
<dbReference type="Gene3D" id="2.20.25.90">
    <property type="entry name" value="ADC-like domains"/>
    <property type="match status" value="1"/>
</dbReference>
<evidence type="ECO:0000256" key="2">
    <source>
        <dbReference type="ARBA" id="ARBA00022723"/>
    </source>
</evidence>
<dbReference type="Gene3D" id="2.40.40.20">
    <property type="match status" value="1"/>
</dbReference>
<keyword evidence="7" id="KW-1185">Reference proteome</keyword>
<evidence type="ECO:0000256" key="3">
    <source>
        <dbReference type="ARBA" id="ARBA00023004"/>
    </source>
</evidence>
<evidence type="ECO:0000256" key="1">
    <source>
        <dbReference type="ARBA" id="ARBA00010312"/>
    </source>
</evidence>
<dbReference type="InterPro" id="IPR006657">
    <property type="entry name" value="MoPterin_dinucl-bd_dom"/>
</dbReference>
<keyword evidence="3" id="KW-0408">Iron</keyword>
<protein>
    <submittedName>
        <fullName evidence="6">Dehydrogenase</fullName>
    </submittedName>
</protein>
<gene>
    <name evidence="6" type="ORF">DMP10_03005</name>
</gene>
<dbReference type="SUPFAM" id="SSF53706">
    <property type="entry name" value="Formate dehydrogenase/DMSO reductase, domains 1-3"/>
    <property type="match status" value="1"/>
</dbReference>
<dbReference type="GO" id="GO:0051536">
    <property type="term" value="F:iron-sulfur cluster binding"/>
    <property type="evidence" value="ECO:0007669"/>
    <property type="project" value="UniProtKB-KW"/>
</dbReference>
<evidence type="ECO:0000313" key="6">
    <source>
        <dbReference type="EMBL" id="RNL39369.1"/>
    </source>
</evidence>
<name>A0A3N0AXT4_9ACTN</name>
<dbReference type="GO" id="GO:0016491">
    <property type="term" value="F:oxidoreductase activity"/>
    <property type="evidence" value="ECO:0007669"/>
    <property type="project" value="InterPro"/>
</dbReference>
<dbReference type="InterPro" id="IPR006656">
    <property type="entry name" value="Mopterin_OxRdtase"/>
</dbReference>
<dbReference type="SMART" id="SM00926">
    <property type="entry name" value="Molybdop_Fe4S4"/>
    <property type="match status" value="1"/>
</dbReference>
<dbReference type="GO" id="GO:0018818">
    <property type="term" value="F:acetylene hydratase activity"/>
    <property type="evidence" value="ECO:0007669"/>
    <property type="project" value="InterPro"/>
</dbReference>
<dbReference type="Pfam" id="PF01568">
    <property type="entry name" value="Molydop_binding"/>
    <property type="match status" value="1"/>
</dbReference>
<dbReference type="Gene3D" id="3.40.50.740">
    <property type="match status" value="1"/>
</dbReference>
<evidence type="ECO:0000313" key="7">
    <source>
        <dbReference type="Proteomes" id="UP000278327"/>
    </source>
</evidence>
<dbReference type="GO" id="GO:0043546">
    <property type="term" value="F:molybdopterin cofactor binding"/>
    <property type="evidence" value="ECO:0007669"/>
    <property type="project" value="InterPro"/>
</dbReference>
<dbReference type="Gene3D" id="3.40.228.10">
    <property type="entry name" value="Dimethylsulfoxide Reductase, domain 2"/>
    <property type="match status" value="1"/>
</dbReference>
<dbReference type="Pfam" id="PF04879">
    <property type="entry name" value="Molybdop_Fe4S4"/>
    <property type="match status" value="1"/>
</dbReference>
<dbReference type="PROSITE" id="PS51669">
    <property type="entry name" value="4FE4S_MOW_BIS_MGD"/>
    <property type="match status" value="1"/>
</dbReference>
<evidence type="ECO:0000259" key="5">
    <source>
        <dbReference type="PROSITE" id="PS51669"/>
    </source>
</evidence>
<dbReference type="CDD" id="cd02781">
    <property type="entry name" value="MopB_CT_Acetylene-hydratase"/>
    <property type="match status" value="1"/>
</dbReference>
<dbReference type="RefSeq" id="WP_117283671.1">
    <property type="nucleotide sequence ID" value="NZ_JAMTCE010000011.1"/>
</dbReference>
<keyword evidence="4" id="KW-0411">Iron-sulfur</keyword>
<keyword evidence="2" id="KW-0479">Metal-binding</keyword>
<dbReference type="InterPro" id="IPR009010">
    <property type="entry name" value="Asp_de-COase-like_dom_sf"/>
</dbReference>
<comment type="caution">
    <text evidence="6">The sequence shown here is derived from an EMBL/GenBank/DDBJ whole genome shotgun (WGS) entry which is preliminary data.</text>
</comment>